<dbReference type="InterPro" id="IPR004514">
    <property type="entry name" value="Gln-tRNA-synth"/>
</dbReference>
<dbReference type="PROSITE" id="PS00178">
    <property type="entry name" value="AA_TRNA_LIGASE_I"/>
    <property type="match status" value="1"/>
</dbReference>
<dbReference type="InterPro" id="IPR020056">
    <property type="entry name" value="Rbsml_bL25/Gln-tRNA_synth_N"/>
</dbReference>
<feature type="domain" description="Glutamyl/glutaminyl-tRNA synthetase class Ib catalytic" evidence="11">
    <location>
        <begin position="120"/>
        <end position="428"/>
    </location>
</feature>
<gene>
    <name evidence="14" type="ORF">QBC35DRAFT_196330</name>
</gene>
<dbReference type="InterPro" id="IPR020058">
    <property type="entry name" value="Glu/Gln-tRNA-synth_Ib_cat-dom"/>
</dbReference>
<feature type="region of interest" description="Disordered" evidence="10">
    <location>
        <begin position="56"/>
        <end position="91"/>
    </location>
</feature>
<evidence type="ECO:0000313" key="14">
    <source>
        <dbReference type="EMBL" id="KAK4188474.1"/>
    </source>
</evidence>
<dbReference type="EMBL" id="MU864388">
    <property type="protein sequence ID" value="KAK4188474.1"/>
    <property type="molecule type" value="Genomic_DNA"/>
</dbReference>
<evidence type="ECO:0000256" key="8">
    <source>
        <dbReference type="ARBA" id="ARBA00048270"/>
    </source>
</evidence>
<dbReference type="InterPro" id="IPR049437">
    <property type="entry name" value="tRNA-synt_1c_C2"/>
</dbReference>
<evidence type="ECO:0000259" key="13">
    <source>
        <dbReference type="Pfam" id="PF20974"/>
    </source>
</evidence>
<dbReference type="InterPro" id="IPR000924">
    <property type="entry name" value="Glu/Gln-tRNA-synth"/>
</dbReference>
<dbReference type="NCBIfam" id="TIGR00440">
    <property type="entry name" value="glnS"/>
    <property type="match status" value="1"/>
</dbReference>
<keyword evidence="7 9" id="KW-0030">Aminoacyl-tRNA synthetase</keyword>
<dbReference type="InterPro" id="IPR001412">
    <property type="entry name" value="aa-tRNA-synth_I_CS"/>
</dbReference>
<dbReference type="SUPFAM" id="SSF52374">
    <property type="entry name" value="Nucleotidylyl transferase"/>
    <property type="match status" value="1"/>
</dbReference>
<organism evidence="14 15">
    <name type="scientific">Podospora australis</name>
    <dbReference type="NCBI Taxonomy" id="1536484"/>
    <lineage>
        <taxon>Eukaryota</taxon>
        <taxon>Fungi</taxon>
        <taxon>Dikarya</taxon>
        <taxon>Ascomycota</taxon>
        <taxon>Pezizomycotina</taxon>
        <taxon>Sordariomycetes</taxon>
        <taxon>Sordariomycetidae</taxon>
        <taxon>Sordariales</taxon>
        <taxon>Podosporaceae</taxon>
        <taxon>Podospora</taxon>
    </lineage>
</organism>
<accession>A0AAN6WUN8</accession>
<evidence type="ECO:0000256" key="3">
    <source>
        <dbReference type="ARBA" id="ARBA00022598"/>
    </source>
</evidence>
<dbReference type="GO" id="GO:0005829">
    <property type="term" value="C:cytosol"/>
    <property type="evidence" value="ECO:0007669"/>
    <property type="project" value="TreeGrafter"/>
</dbReference>
<evidence type="ECO:0000256" key="6">
    <source>
        <dbReference type="ARBA" id="ARBA00022917"/>
    </source>
</evidence>
<feature type="compositionally biased region" description="Low complexity" evidence="10">
    <location>
        <begin position="71"/>
        <end position="91"/>
    </location>
</feature>
<dbReference type="FunFam" id="3.40.50.620:FF:000183">
    <property type="entry name" value="Glutaminyl-tRNA synthetase"/>
    <property type="match status" value="1"/>
</dbReference>
<dbReference type="InterPro" id="IPR050132">
    <property type="entry name" value="Gln/Glu-tRNA_Ligase"/>
</dbReference>
<dbReference type="PANTHER" id="PTHR43097">
    <property type="entry name" value="GLUTAMINE-TRNA LIGASE"/>
    <property type="match status" value="1"/>
</dbReference>
<evidence type="ECO:0000259" key="11">
    <source>
        <dbReference type="Pfam" id="PF00749"/>
    </source>
</evidence>
<dbReference type="FunFam" id="2.40.240.10:FF:000015">
    <property type="entry name" value="Glutaminyl-tRNA synthetase"/>
    <property type="match status" value="1"/>
</dbReference>
<dbReference type="EC" id="6.1.1.18" evidence="2"/>
<feature type="compositionally biased region" description="Low complexity" evidence="10">
    <location>
        <begin position="16"/>
        <end position="33"/>
    </location>
</feature>
<feature type="region of interest" description="Disordered" evidence="10">
    <location>
        <begin position="1"/>
        <end position="43"/>
    </location>
</feature>
<comment type="similarity">
    <text evidence="1 9">Belongs to the class-I aminoacyl-tRNA synthetase family.</text>
</comment>
<keyword evidence="15" id="KW-1185">Reference proteome</keyword>
<feature type="domain" description="tRNA synthetases class I (E and Q) anti-codon binding" evidence="13">
    <location>
        <begin position="543"/>
        <end position="603"/>
    </location>
</feature>
<dbReference type="Pfam" id="PF20974">
    <property type="entry name" value="tRNA-synt_1c_C2"/>
    <property type="match status" value="1"/>
</dbReference>
<dbReference type="InterPro" id="IPR014729">
    <property type="entry name" value="Rossmann-like_a/b/a_fold"/>
</dbReference>
<dbReference type="PANTHER" id="PTHR43097:SF4">
    <property type="entry name" value="GLUTAMINE--TRNA LIGASE"/>
    <property type="match status" value="1"/>
</dbReference>
<dbReference type="GO" id="GO:0005524">
    <property type="term" value="F:ATP binding"/>
    <property type="evidence" value="ECO:0007669"/>
    <property type="project" value="UniProtKB-KW"/>
</dbReference>
<dbReference type="GO" id="GO:0004819">
    <property type="term" value="F:glutamine-tRNA ligase activity"/>
    <property type="evidence" value="ECO:0007669"/>
    <property type="project" value="UniProtKB-EC"/>
</dbReference>
<dbReference type="Gene3D" id="2.40.240.10">
    <property type="entry name" value="Ribosomal Protein L25, Chain P"/>
    <property type="match status" value="2"/>
</dbReference>
<keyword evidence="5 9" id="KW-0067">ATP-binding</keyword>
<name>A0AAN6WUN8_9PEZI</name>
<proteinExistence type="inferred from homology"/>
<dbReference type="Proteomes" id="UP001302126">
    <property type="component" value="Unassembled WGS sequence"/>
</dbReference>
<dbReference type="InterPro" id="IPR020059">
    <property type="entry name" value="Glu/Gln-tRNA-synth_Ib_codon-bd"/>
</dbReference>
<evidence type="ECO:0000259" key="12">
    <source>
        <dbReference type="Pfam" id="PF03950"/>
    </source>
</evidence>
<keyword evidence="4 9" id="KW-0547">Nucleotide-binding</keyword>
<reference evidence="14" key="2">
    <citation type="submission" date="2023-05" db="EMBL/GenBank/DDBJ databases">
        <authorList>
            <consortium name="Lawrence Berkeley National Laboratory"/>
            <person name="Steindorff A."/>
            <person name="Hensen N."/>
            <person name="Bonometti L."/>
            <person name="Westerberg I."/>
            <person name="Brannstrom I.O."/>
            <person name="Guillou S."/>
            <person name="Cros-Aarteil S."/>
            <person name="Calhoun S."/>
            <person name="Haridas S."/>
            <person name="Kuo A."/>
            <person name="Mondo S."/>
            <person name="Pangilinan J."/>
            <person name="Riley R."/>
            <person name="Labutti K."/>
            <person name="Andreopoulos B."/>
            <person name="Lipzen A."/>
            <person name="Chen C."/>
            <person name="Yanf M."/>
            <person name="Daum C."/>
            <person name="Ng V."/>
            <person name="Clum A."/>
            <person name="Ohm R."/>
            <person name="Martin F."/>
            <person name="Silar P."/>
            <person name="Natvig D."/>
            <person name="Lalanne C."/>
            <person name="Gautier V."/>
            <person name="Ament-Velasquez S.L."/>
            <person name="Kruys A."/>
            <person name="Hutchinson M.I."/>
            <person name="Powell A.J."/>
            <person name="Barry K."/>
            <person name="Miller A.N."/>
            <person name="Grigoriev I.V."/>
            <person name="Debuchy R."/>
            <person name="Gladieux P."/>
            <person name="Thoren M.H."/>
            <person name="Johannesson H."/>
        </authorList>
    </citation>
    <scope>NUCLEOTIDE SEQUENCE</scope>
    <source>
        <strain evidence="14">PSN309</strain>
    </source>
</reference>
<evidence type="ECO:0000256" key="7">
    <source>
        <dbReference type="ARBA" id="ARBA00023146"/>
    </source>
</evidence>
<dbReference type="SUPFAM" id="SSF50715">
    <property type="entry name" value="Ribosomal protein L25-like"/>
    <property type="match status" value="1"/>
</dbReference>
<evidence type="ECO:0000256" key="2">
    <source>
        <dbReference type="ARBA" id="ARBA00012836"/>
    </source>
</evidence>
<evidence type="ECO:0000313" key="15">
    <source>
        <dbReference type="Proteomes" id="UP001302126"/>
    </source>
</evidence>
<dbReference type="PRINTS" id="PR00987">
    <property type="entry name" value="TRNASYNTHGLU"/>
</dbReference>
<reference evidence="14" key="1">
    <citation type="journal article" date="2023" name="Mol. Phylogenet. Evol.">
        <title>Genome-scale phylogeny and comparative genomics of the fungal order Sordariales.</title>
        <authorList>
            <person name="Hensen N."/>
            <person name="Bonometti L."/>
            <person name="Westerberg I."/>
            <person name="Brannstrom I.O."/>
            <person name="Guillou S."/>
            <person name="Cros-Aarteil S."/>
            <person name="Calhoun S."/>
            <person name="Haridas S."/>
            <person name="Kuo A."/>
            <person name="Mondo S."/>
            <person name="Pangilinan J."/>
            <person name="Riley R."/>
            <person name="LaButti K."/>
            <person name="Andreopoulos B."/>
            <person name="Lipzen A."/>
            <person name="Chen C."/>
            <person name="Yan M."/>
            <person name="Daum C."/>
            <person name="Ng V."/>
            <person name="Clum A."/>
            <person name="Steindorff A."/>
            <person name="Ohm R.A."/>
            <person name="Martin F."/>
            <person name="Silar P."/>
            <person name="Natvig D.O."/>
            <person name="Lalanne C."/>
            <person name="Gautier V."/>
            <person name="Ament-Velasquez S.L."/>
            <person name="Kruys A."/>
            <person name="Hutchinson M.I."/>
            <person name="Powell A.J."/>
            <person name="Barry K."/>
            <person name="Miller A.N."/>
            <person name="Grigoriev I.V."/>
            <person name="Debuchy R."/>
            <person name="Gladieux P."/>
            <person name="Hiltunen Thoren M."/>
            <person name="Johannesson H."/>
        </authorList>
    </citation>
    <scope>NUCLEOTIDE SEQUENCE</scope>
    <source>
        <strain evidence="14">PSN309</strain>
    </source>
</reference>
<dbReference type="GO" id="GO:0006425">
    <property type="term" value="P:glutaminyl-tRNA aminoacylation"/>
    <property type="evidence" value="ECO:0007669"/>
    <property type="project" value="InterPro"/>
</dbReference>
<dbReference type="AlphaFoldDB" id="A0AAN6WUN8"/>
<feature type="compositionally biased region" description="Basic and acidic residues" evidence="10">
    <location>
        <begin position="61"/>
        <end position="70"/>
    </location>
</feature>
<comment type="caution">
    <text evidence="14">The sequence shown here is derived from an EMBL/GenBank/DDBJ whole genome shotgun (WGS) entry which is preliminary data.</text>
</comment>
<sequence>MADTVTDATAKLQLGDAAGDVPASAPAADPNAPKLQLDEETGEWVSKGELKKRLAKRAKKKATEANKVAKDAAAGAGGAPKPTKKPAAPKAEEVAVVDTEAMFKQGFLAEVYNERPVKPVYTRFPPEPNGFLHIGHSKAIAINFGFARYHGGECYLRFDDTNPEAEEEVYFESIKEMVEWLGFKPYKITYSSDNFDKLYELAEKLIGLGKAYVCHCGDEEIKLQRGGEKGTSPRFRCEHADQSVEVNLKKFRDMRDGVYKPREAFLRMKMDITSGNTMMWDLAAYRVLDKPHHRTGDKWKIYPTYDFTHCLCDSFEGITHSLCTTEFFLSRTSYEWLNQQLVEFQPMQREYGRLSISGSVLSKRKLKELVEKKFVRGWDDPRLHTLIGVRRRGVPPGAILEFVNELGVTTSTSIIQLSRFEQTIRRYLERTVPRLMLVLDPIPVVIEDADDFEGTELEVPFSPKDEAMGKHKIKFSKTVYIDRSDFREVDSKDYFRLAPGKSVGLLNAPFPITATSFTKDEATGLVTEVRATFDRTNKKPKTFIQWVPAESAGSRKCEVRLYNPLFKSENPASAEGGYLNDINPESEIIFPNAMVESGIEEVKRRAPWPEAAGEDKIGKGGPESVRFQAMRVAYFALDSDSTDDKLVFNRIVSLKEDVGKR</sequence>
<dbReference type="Pfam" id="PF03950">
    <property type="entry name" value="tRNA-synt_1c_C"/>
    <property type="match status" value="1"/>
</dbReference>
<keyword evidence="3 9" id="KW-0436">Ligase</keyword>
<keyword evidence="6 9" id="KW-0648">Protein biosynthesis</keyword>
<evidence type="ECO:0000256" key="4">
    <source>
        <dbReference type="ARBA" id="ARBA00022741"/>
    </source>
</evidence>
<evidence type="ECO:0000256" key="1">
    <source>
        <dbReference type="ARBA" id="ARBA00005594"/>
    </source>
</evidence>
<evidence type="ECO:0000256" key="9">
    <source>
        <dbReference type="RuleBase" id="RU363037"/>
    </source>
</evidence>
<dbReference type="FunFam" id="2.40.240.10:FF:000007">
    <property type="entry name" value="Glutamine--tRNA ligase"/>
    <property type="match status" value="1"/>
</dbReference>
<dbReference type="Pfam" id="PF00749">
    <property type="entry name" value="tRNA-synt_1c"/>
    <property type="match status" value="1"/>
</dbReference>
<feature type="domain" description="Glutamyl/glutaminyl-tRNA synthetase class Ib anti-codon binding" evidence="12">
    <location>
        <begin position="433"/>
        <end position="534"/>
    </location>
</feature>
<evidence type="ECO:0000256" key="5">
    <source>
        <dbReference type="ARBA" id="ARBA00022840"/>
    </source>
</evidence>
<dbReference type="InterPro" id="IPR011035">
    <property type="entry name" value="Ribosomal_bL25/Gln-tRNA_synth"/>
</dbReference>
<evidence type="ECO:0000256" key="10">
    <source>
        <dbReference type="SAM" id="MobiDB-lite"/>
    </source>
</evidence>
<comment type="catalytic activity">
    <reaction evidence="8">
        <text>tRNA(Gln) + L-glutamine + ATP = L-glutaminyl-tRNA(Gln) + AMP + diphosphate</text>
        <dbReference type="Rhea" id="RHEA:20121"/>
        <dbReference type="Rhea" id="RHEA-COMP:9662"/>
        <dbReference type="Rhea" id="RHEA-COMP:9681"/>
        <dbReference type="ChEBI" id="CHEBI:30616"/>
        <dbReference type="ChEBI" id="CHEBI:33019"/>
        <dbReference type="ChEBI" id="CHEBI:58359"/>
        <dbReference type="ChEBI" id="CHEBI:78442"/>
        <dbReference type="ChEBI" id="CHEBI:78521"/>
        <dbReference type="ChEBI" id="CHEBI:456215"/>
        <dbReference type="EC" id="6.1.1.18"/>
    </reaction>
</comment>
<protein>
    <recommendedName>
        <fullName evidence="2">glutamine--tRNA ligase</fullName>
        <ecNumber evidence="2">6.1.1.18</ecNumber>
    </recommendedName>
</protein>
<dbReference type="Gene3D" id="3.40.50.620">
    <property type="entry name" value="HUPs"/>
    <property type="match status" value="1"/>
</dbReference>